<protein>
    <submittedName>
        <fullName evidence="1">Uncharacterized protein</fullName>
    </submittedName>
</protein>
<comment type="caution">
    <text evidence="1">The sequence shown here is derived from an EMBL/GenBank/DDBJ whole genome shotgun (WGS) entry which is preliminary data.</text>
</comment>
<keyword evidence="2" id="KW-1185">Reference proteome</keyword>
<sequence length="80" mass="8716">MHGAAWAWRVAQRTVSGFQTWPGVVTACAGVRSQRTGHQDSARHVASGLASYPVLPLSILRAGGFRKTPGYEYMQRTVSK</sequence>
<evidence type="ECO:0000313" key="2">
    <source>
        <dbReference type="Proteomes" id="UP000827724"/>
    </source>
</evidence>
<dbReference type="EMBL" id="JAIWOZ010000007">
    <property type="protein sequence ID" value="KAH6603679.1"/>
    <property type="molecule type" value="Genomic_DNA"/>
</dbReference>
<evidence type="ECO:0000313" key="1">
    <source>
        <dbReference type="EMBL" id="KAH6603679.1"/>
    </source>
</evidence>
<name>A0A9P8TSU1_9HYPO</name>
<dbReference type="Proteomes" id="UP000827724">
    <property type="component" value="Unassembled WGS sequence"/>
</dbReference>
<dbReference type="AlphaFoldDB" id="A0A9P8TSU1"/>
<organism evidence="1 2">
    <name type="scientific">Trichoderma cornu-damae</name>
    <dbReference type="NCBI Taxonomy" id="654480"/>
    <lineage>
        <taxon>Eukaryota</taxon>
        <taxon>Fungi</taxon>
        <taxon>Dikarya</taxon>
        <taxon>Ascomycota</taxon>
        <taxon>Pezizomycotina</taxon>
        <taxon>Sordariomycetes</taxon>
        <taxon>Hypocreomycetidae</taxon>
        <taxon>Hypocreales</taxon>
        <taxon>Hypocreaceae</taxon>
        <taxon>Trichoderma</taxon>
    </lineage>
</organism>
<accession>A0A9P8TSU1</accession>
<reference evidence="1" key="1">
    <citation type="submission" date="2021-08" db="EMBL/GenBank/DDBJ databases">
        <title>Chromosome-Level Trichoderma cornu-damae using Hi-C Data.</title>
        <authorList>
            <person name="Kim C.S."/>
        </authorList>
    </citation>
    <scope>NUCLEOTIDE SEQUENCE</scope>
    <source>
        <strain evidence="1">KA19-0412C</strain>
    </source>
</reference>
<gene>
    <name evidence="1" type="ORF">Trco_008454</name>
</gene>
<proteinExistence type="predicted"/>